<dbReference type="GO" id="GO:0003700">
    <property type="term" value="F:DNA-binding transcription factor activity"/>
    <property type="evidence" value="ECO:0007669"/>
    <property type="project" value="InterPro"/>
</dbReference>
<dbReference type="AlphaFoldDB" id="A0A1X2GR69"/>
<dbReference type="OrthoDB" id="2362414at2759"/>
<dbReference type="Proteomes" id="UP000242146">
    <property type="component" value="Unassembled WGS sequence"/>
</dbReference>
<keyword evidence="3" id="KW-0238">DNA-binding</keyword>
<name>A0A1X2GR69_9FUNG</name>
<dbReference type="Gene3D" id="2.20.25.80">
    <property type="entry name" value="WRKY domain"/>
    <property type="match status" value="1"/>
</dbReference>
<accession>A0A1X2GR69</accession>
<keyword evidence="4" id="KW-0804">Transcription</keyword>
<dbReference type="SMART" id="SM00774">
    <property type="entry name" value="WRKY"/>
    <property type="match status" value="1"/>
</dbReference>
<dbReference type="Pfam" id="PF03106">
    <property type="entry name" value="WRKY"/>
    <property type="match status" value="1"/>
</dbReference>
<keyword evidence="2" id="KW-0805">Transcription regulation</keyword>
<comment type="caution">
    <text evidence="7">The sequence shown here is derived from an EMBL/GenBank/DDBJ whole genome shotgun (WGS) entry which is preliminary data.</text>
</comment>
<evidence type="ECO:0000313" key="7">
    <source>
        <dbReference type="EMBL" id="ORX59609.1"/>
    </source>
</evidence>
<feature type="domain" description="WRKY" evidence="6">
    <location>
        <begin position="170"/>
        <end position="214"/>
    </location>
</feature>
<dbReference type="GO" id="GO:0005634">
    <property type="term" value="C:nucleus"/>
    <property type="evidence" value="ECO:0007669"/>
    <property type="project" value="UniProtKB-SubCell"/>
</dbReference>
<evidence type="ECO:0000259" key="6">
    <source>
        <dbReference type="PROSITE" id="PS50811"/>
    </source>
</evidence>
<evidence type="ECO:0000256" key="1">
    <source>
        <dbReference type="ARBA" id="ARBA00004123"/>
    </source>
</evidence>
<dbReference type="GO" id="GO:0043565">
    <property type="term" value="F:sequence-specific DNA binding"/>
    <property type="evidence" value="ECO:0007669"/>
    <property type="project" value="InterPro"/>
</dbReference>
<evidence type="ECO:0000256" key="5">
    <source>
        <dbReference type="ARBA" id="ARBA00023242"/>
    </source>
</evidence>
<evidence type="ECO:0000256" key="4">
    <source>
        <dbReference type="ARBA" id="ARBA00023163"/>
    </source>
</evidence>
<keyword evidence="8" id="KW-1185">Reference proteome</keyword>
<dbReference type="SUPFAM" id="SSF118290">
    <property type="entry name" value="WRKY DNA-binding domain"/>
    <property type="match status" value="1"/>
</dbReference>
<proteinExistence type="predicted"/>
<dbReference type="EMBL" id="MCGT01000005">
    <property type="protein sequence ID" value="ORX59609.1"/>
    <property type="molecule type" value="Genomic_DNA"/>
</dbReference>
<evidence type="ECO:0000256" key="2">
    <source>
        <dbReference type="ARBA" id="ARBA00023015"/>
    </source>
</evidence>
<dbReference type="InterPro" id="IPR003657">
    <property type="entry name" value="WRKY_dom"/>
</dbReference>
<reference evidence="7 8" key="1">
    <citation type="submission" date="2016-07" db="EMBL/GenBank/DDBJ databases">
        <title>Pervasive Adenine N6-methylation of Active Genes in Fungi.</title>
        <authorList>
            <consortium name="DOE Joint Genome Institute"/>
            <person name="Mondo S.J."/>
            <person name="Dannebaum R.O."/>
            <person name="Kuo R.C."/>
            <person name="Labutti K."/>
            <person name="Haridas S."/>
            <person name="Kuo A."/>
            <person name="Salamov A."/>
            <person name="Ahrendt S.R."/>
            <person name="Lipzen A."/>
            <person name="Sullivan W."/>
            <person name="Andreopoulos W.B."/>
            <person name="Clum A."/>
            <person name="Lindquist E."/>
            <person name="Daum C."/>
            <person name="Ramamoorthy G.K."/>
            <person name="Gryganskyi A."/>
            <person name="Culley D."/>
            <person name="Magnuson J.K."/>
            <person name="James T.Y."/>
            <person name="O'Malley M.A."/>
            <person name="Stajich J.E."/>
            <person name="Spatafora J.W."/>
            <person name="Visel A."/>
            <person name="Grigoriev I.V."/>
        </authorList>
    </citation>
    <scope>NUCLEOTIDE SEQUENCE [LARGE SCALE GENOMIC DNA]</scope>
    <source>
        <strain evidence="7 8">NRRL 3301</strain>
    </source>
</reference>
<comment type="subcellular location">
    <subcellularLocation>
        <location evidence="1">Nucleus</location>
    </subcellularLocation>
</comment>
<dbReference type="PROSITE" id="PS50811">
    <property type="entry name" value="WRKY"/>
    <property type="match status" value="1"/>
</dbReference>
<protein>
    <recommendedName>
        <fullName evidence="6">WRKY domain-containing protein</fullName>
    </recommendedName>
</protein>
<sequence>MPSLAPIDLDDDLKTILLKYQSNQDLLTLILQSKVHEDARRLAEAQLRAKTLDYLILQKHHQLGSFSSQAITPPQISTPVQPDHKSLDSQLLFHQLASITPEPTPQDLSEPTFMIPDLPLTTIAAPVPPSTCLTSSARSASVRPIPPAPMYMVKTKRRREMQAISKVVETKEFPYADGYFWRNNGNTVQKKTGNKSVYYKCSNSAKGCPVNKTVTWREDGQYLIKYRGEHLSDCNRVQHIVDV</sequence>
<organism evidence="7 8">
    <name type="scientific">Hesseltinella vesiculosa</name>
    <dbReference type="NCBI Taxonomy" id="101127"/>
    <lineage>
        <taxon>Eukaryota</taxon>
        <taxon>Fungi</taxon>
        <taxon>Fungi incertae sedis</taxon>
        <taxon>Mucoromycota</taxon>
        <taxon>Mucoromycotina</taxon>
        <taxon>Mucoromycetes</taxon>
        <taxon>Mucorales</taxon>
        <taxon>Cunninghamellaceae</taxon>
        <taxon>Hesseltinella</taxon>
    </lineage>
</organism>
<dbReference type="InterPro" id="IPR036576">
    <property type="entry name" value="WRKY_dom_sf"/>
</dbReference>
<gene>
    <name evidence="7" type="ORF">DM01DRAFT_1361736</name>
</gene>
<evidence type="ECO:0000313" key="8">
    <source>
        <dbReference type="Proteomes" id="UP000242146"/>
    </source>
</evidence>
<keyword evidence="5" id="KW-0539">Nucleus</keyword>
<evidence type="ECO:0000256" key="3">
    <source>
        <dbReference type="ARBA" id="ARBA00023125"/>
    </source>
</evidence>